<feature type="transmembrane region" description="Helical" evidence="1">
    <location>
        <begin position="91"/>
        <end position="108"/>
    </location>
</feature>
<dbReference type="PANTHER" id="PTHR33446:SF2">
    <property type="entry name" value="PROTEIN TONB"/>
    <property type="match status" value="1"/>
</dbReference>
<dbReference type="SUPFAM" id="SSF74653">
    <property type="entry name" value="TolA/TonB C-terminal domain"/>
    <property type="match status" value="1"/>
</dbReference>
<feature type="transmembrane region" description="Helical" evidence="1">
    <location>
        <begin position="36"/>
        <end position="53"/>
    </location>
</feature>
<dbReference type="CDD" id="cd07341">
    <property type="entry name" value="M56_BlaR1_MecR1_like"/>
    <property type="match status" value="1"/>
</dbReference>
<name>A0ABR9WLG5_9BACT</name>
<keyword evidence="1" id="KW-1133">Transmembrane helix</keyword>
<dbReference type="InterPro" id="IPR051045">
    <property type="entry name" value="TonB-dependent_transducer"/>
</dbReference>
<evidence type="ECO:0000259" key="2">
    <source>
        <dbReference type="PROSITE" id="PS52015"/>
    </source>
</evidence>
<evidence type="ECO:0000313" key="4">
    <source>
        <dbReference type="Proteomes" id="UP000634134"/>
    </source>
</evidence>
<dbReference type="EMBL" id="JACYGY010000002">
    <property type="protein sequence ID" value="MBE9466355.1"/>
    <property type="molecule type" value="Genomic_DNA"/>
</dbReference>
<dbReference type="Pfam" id="PF03544">
    <property type="entry name" value="TonB_C"/>
    <property type="match status" value="1"/>
</dbReference>
<keyword evidence="4" id="KW-1185">Reference proteome</keyword>
<feature type="transmembrane region" description="Helical" evidence="1">
    <location>
        <begin position="178"/>
        <end position="198"/>
    </location>
</feature>
<gene>
    <name evidence="3" type="ORF">IEE83_31195</name>
</gene>
<reference evidence="4" key="1">
    <citation type="submission" date="2023-07" db="EMBL/GenBank/DDBJ databases">
        <title>Dyadobacter sp. nov 'subterranea' isolated from contaminted grondwater.</title>
        <authorList>
            <person name="Szabo I."/>
            <person name="Al-Omari J."/>
            <person name="Szerdahelyi S.G."/>
            <person name="Rado J."/>
        </authorList>
    </citation>
    <scope>NUCLEOTIDE SEQUENCE [LARGE SCALE GENOMIC DNA]</scope>
    <source>
        <strain evidence="4">UP-52</strain>
    </source>
</reference>
<protein>
    <submittedName>
        <fullName evidence="3">M56 family metallopeptidase</fullName>
    </submittedName>
</protein>
<evidence type="ECO:0000256" key="1">
    <source>
        <dbReference type="SAM" id="Phobius"/>
    </source>
</evidence>
<comment type="caution">
    <text evidence="3">The sequence shown here is derived from an EMBL/GenBank/DDBJ whole genome shotgun (WGS) entry which is preliminary data.</text>
</comment>
<organism evidence="3 4">
    <name type="scientific">Dyadobacter subterraneus</name>
    <dbReference type="NCBI Taxonomy" id="2773304"/>
    <lineage>
        <taxon>Bacteria</taxon>
        <taxon>Pseudomonadati</taxon>
        <taxon>Bacteroidota</taxon>
        <taxon>Cytophagia</taxon>
        <taxon>Cytophagales</taxon>
        <taxon>Spirosomataceae</taxon>
        <taxon>Dyadobacter</taxon>
    </lineage>
</organism>
<evidence type="ECO:0000313" key="3">
    <source>
        <dbReference type="EMBL" id="MBE9466355.1"/>
    </source>
</evidence>
<sequence>METLLYFGKVNLYWILFYTCYWLLFRKHTFFVWNRTYLVGSLLISFLLPLISIPETEQTAPTVFYTVSTVAAVPLSATKYTAPETFDLTQWIWPFLALGSFFMLRKLIKSFWHLNQIIAQGEQIKLSEYNLILLSDNKTGSFSFLKWLVLNRYDYENNPDPILRHEMVHMRQMHSLDILLIEIIKVIFWFNPVIWFYKTSLQEVHEYLADEAAPNRDYYARFLVSYSLSVPVTLLTNHFFNSSTLKSRIKMIYKNRNSRWILGKYLMIVPVLLFALLLTAAREKLTVTEEVQNLPASTLYNESEITENSAVVESIPAIVKSDTGKVKVNIEGDILRESGLGIADVNIFDPERDISVTTDPLGRFKMTNVDVGGVLVVSHVSYIPQILVVEKGKTKYTLTFKNGQNELKGPEFTATQDVSKITEERKKKKEIAESLSSVKEQKPQFPGGEEALAKYIESNIRYPEEAVGVSAGGIALVSFTINSNGDVRKPKVVKEIGWGIDDEAVRLVLNMPRWEPARQNGHPVAMEYMLSIRFNLKREVSAKARYQGNYPADNQNSKYHYFNYKMPDTPVLANQDNVLTKAFDFSNDKKPEVKVPAIQLRIYKPAEK</sequence>
<keyword evidence="1" id="KW-0472">Membrane</keyword>
<feature type="transmembrane region" description="Helical" evidence="1">
    <location>
        <begin position="261"/>
        <end position="281"/>
    </location>
</feature>
<dbReference type="InterPro" id="IPR037682">
    <property type="entry name" value="TonB_C"/>
</dbReference>
<feature type="transmembrane region" description="Helical" evidence="1">
    <location>
        <begin position="6"/>
        <end position="24"/>
    </location>
</feature>
<dbReference type="Pfam" id="PF05569">
    <property type="entry name" value="Peptidase_M56"/>
    <property type="match status" value="1"/>
</dbReference>
<feature type="transmembrane region" description="Helical" evidence="1">
    <location>
        <begin position="218"/>
        <end position="240"/>
    </location>
</feature>
<dbReference type="RefSeq" id="WP_194124583.1">
    <property type="nucleotide sequence ID" value="NZ_JACYGY010000002.1"/>
</dbReference>
<dbReference type="Proteomes" id="UP000634134">
    <property type="component" value="Unassembled WGS sequence"/>
</dbReference>
<dbReference type="InterPro" id="IPR008756">
    <property type="entry name" value="Peptidase_M56"/>
</dbReference>
<dbReference type="Gene3D" id="3.30.1150.10">
    <property type="match status" value="1"/>
</dbReference>
<dbReference type="InterPro" id="IPR008969">
    <property type="entry name" value="CarboxyPept-like_regulatory"/>
</dbReference>
<dbReference type="PROSITE" id="PS52015">
    <property type="entry name" value="TONB_CTD"/>
    <property type="match status" value="1"/>
</dbReference>
<accession>A0ABR9WLG5</accession>
<dbReference type="PANTHER" id="PTHR33446">
    <property type="entry name" value="PROTEIN TONB-RELATED"/>
    <property type="match status" value="1"/>
</dbReference>
<proteinExistence type="predicted"/>
<dbReference type="SUPFAM" id="SSF49464">
    <property type="entry name" value="Carboxypeptidase regulatory domain-like"/>
    <property type="match status" value="1"/>
</dbReference>
<feature type="domain" description="TonB C-terminal" evidence="2">
    <location>
        <begin position="447"/>
        <end position="543"/>
    </location>
</feature>
<keyword evidence="1" id="KW-0812">Transmembrane</keyword>